<comment type="caution">
    <text evidence="4">The sequence shown here is derived from an EMBL/GenBank/DDBJ whole genome shotgun (WGS) entry which is preliminary data.</text>
</comment>
<dbReference type="Proteomes" id="UP000753802">
    <property type="component" value="Unassembled WGS sequence"/>
</dbReference>
<dbReference type="SUPFAM" id="SSF53649">
    <property type="entry name" value="Alkaline phosphatase-like"/>
    <property type="match status" value="1"/>
</dbReference>
<feature type="domain" description="N-sulphoglucosamine sulphohydrolase C-terminal" evidence="3">
    <location>
        <begin position="352"/>
        <end position="502"/>
    </location>
</feature>
<gene>
    <name evidence="4" type="ORF">GWC95_02440</name>
</gene>
<evidence type="ECO:0000256" key="2">
    <source>
        <dbReference type="ARBA" id="ARBA00022801"/>
    </source>
</evidence>
<name>A0ABW9ZRS6_9BACT</name>
<dbReference type="Pfam" id="PF16347">
    <property type="entry name" value="SGSH_C"/>
    <property type="match status" value="1"/>
</dbReference>
<organism evidence="4 5">
    <name type="scientific">Sediminibacterium roseum</name>
    <dbReference type="NCBI Taxonomy" id="1978412"/>
    <lineage>
        <taxon>Bacteria</taxon>
        <taxon>Pseudomonadati</taxon>
        <taxon>Bacteroidota</taxon>
        <taxon>Chitinophagia</taxon>
        <taxon>Chitinophagales</taxon>
        <taxon>Chitinophagaceae</taxon>
        <taxon>Sediminibacterium</taxon>
    </lineage>
</organism>
<dbReference type="PANTHER" id="PTHR43108:SF6">
    <property type="entry name" value="N-SULPHOGLUCOSAMINE SULPHOHYDROLASE"/>
    <property type="match status" value="1"/>
</dbReference>
<evidence type="ECO:0000256" key="1">
    <source>
        <dbReference type="ARBA" id="ARBA00008779"/>
    </source>
</evidence>
<evidence type="ECO:0000313" key="4">
    <source>
        <dbReference type="EMBL" id="NCI48763.1"/>
    </source>
</evidence>
<dbReference type="Gene3D" id="3.40.720.10">
    <property type="entry name" value="Alkaline Phosphatase, subunit A"/>
    <property type="match status" value="1"/>
</dbReference>
<dbReference type="CDD" id="cd16031">
    <property type="entry name" value="G6S_like"/>
    <property type="match status" value="1"/>
</dbReference>
<comment type="similarity">
    <text evidence="1">Belongs to the sulfatase family.</text>
</comment>
<dbReference type="RefSeq" id="WP_161817075.1">
    <property type="nucleotide sequence ID" value="NZ_JAACJS010000002.1"/>
</dbReference>
<evidence type="ECO:0000313" key="5">
    <source>
        <dbReference type="Proteomes" id="UP000753802"/>
    </source>
</evidence>
<dbReference type="PROSITE" id="PS00149">
    <property type="entry name" value="SULFATASE_2"/>
    <property type="match status" value="1"/>
</dbReference>
<dbReference type="EMBL" id="JAACJS010000002">
    <property type="protein sequence ID" value="NCI48763.1"/>
    <property type="molecule type" value="Genomic_DNA"/>
</dbReference>
<dbReference type="PANTHER" id="PTHR43108">
    <property type="entry name" value="N-ACETYLGLUCOSAMINE-6-SULFATASE FAMILY MEMBER"/>
    <property type="match status" value="1"/>
</dbReference>
<reference evidence="4 5" key="1">
    <citation type="submission" date="2020-01" db="EMBL/GenBank/DDBJ databases">
        <title>Genome analysis.</title>
        <authorList>
            <person name="Wu S."/>
            <person name="Wang G."/>
        </authorList>
    </citation>
    <scope>NUCLEOTIDE SEQUENCE [LARGE SCALE GENOMIC DNA]</scope>
    <source>
        <strain evidence="4 5">SYL130</strain>
    </source>
</reference>
<keyword evidence="2" id="KW-0378">Hydrolase</keyword>
<evidence type="ECO:0000259" key="3">
    <source>
        <dbReference type="Pfam" id="PF16347"/>
    </source>
</evidence>
<proteinExistence type="inferred from homology"/>
<keyword evidence="5" id="KW-1185">Reference proteome</keyword>
<dbReference type="InterPro" id="IPR032506">
    <property type="entry name" value="SGSH_C"/>
</dbReference>
<dbReference type="InterPro" id="IPR024607">
    <property type="entry name" value="Sulfatase_CS"/>
</dbReference>
<dbReference type="InterPro" id="IPR017850">
    <property type="entry name" value="Alkaline_phosphatase_core_sf"/>
</dbReference>
<dbReference type="PROSITE" id="PS00523">
    <property type="entry name" value="SULFATASE_1"/>
    <property type="match status" value="1"/>
</dbReference>
<protein>
    <submittedName>
        <fullName evidence="4">Sulfatase</fullName>
    </submittedName>
</protein>
<sequence>MKRVFLCLFFPVFAFSQQRANIIYIMSDDHDASAISAYNKTLVSTPNIDRIANEGILFNRSFVGNSICGPARATILTGLHSHKNGFTDNRSRFDGSQVTVPKLLQQAGYQTAVVGKWHLSTYPTGFDFWNIVPGQGQYFEPAMISMKGDTSRYHGYGTDVITDEALGWLRNKRDSTKPFFLMLHHKAPHRYFFPPLKYIQQYHTKTFPEPASLYIDTAGRGAAWRLQTMSILPDMKLSSDLKVDPAYLMDIPWLKPDSAEIAYYRAIINRIPAPERKQIVEIYKERGELIQKLRPQGKALLKLKYQWYMQDYLACVASVDENVGRVLDYLDASGLARNTLVIYTSDQGFYLGQNGWFDKRWMYDVSMRSPLLARWPGHIKPGTKTNTMVQNIDYAPTFLDVAGVKIPAAMQGLSLKGVLQDPAQTLPRNSLYYHFYEYKADHTVLQHVGVRTDRYKLLYFYTVNEWQLFDLQKDKAELNNLVGDRSYQKIFADMKKELLRLRDVYDDHEAAGELR</sequence>
<accession>A0ABW9ZRS6</accession>